<reference evidence="1 2" key="2">
    <citation type="journal article" date="2022" name="Mol. Ecol. Resour.">
        <title>The genomes of chicory, endive, great burdock and yacon provide insights into Asteraceae paleo-polyploidization history and plant inulin production.</title>
        <authorList>
            <person name="Fan W."/>
            <person name="Wang S."/>
            <person name="Wang H."/>
            <person name="Wang A."/>
            <person name="Jiang F."/>
            <person name="Liu H."/>
            <person name="Zhao H."/>
            <person name="Xu D."/>
            <person name="Zhang Y."/>
        </authorList>
    </citation>
    <scope>NUCLEOTIDE SEQUENCE [LARGE SCALE GENOMIC DNA]</scope>
    <source>
        <strain evidence="2">cv. Niubang</strain>
    </source>
</reference>
<comment type="caution">
    <text evidence="1">The sequence shown here is derived from an EMBL/GenBank/DDBJ whole genome shotgun (WGS) entry which is preliminary data.</text>
</comment>
<dbReference type="Proteomes" id="UP001055879">
    <property type="component" value="Linkage Group LG12"/>
</dbReference>
<protein>
    <submittedName>
        <fullName evidence="1">Uncharacterized protein</fullName>
    </submittedName>
</protein>
<name>A0ACB8YJI2_ARCLA</name>
<evidence type="ECO:0000313" key="2">
    <source>
        <dbReference type="Proteomes" id="UP001055879"/>
    </source>
</evidence>
<accession>A0ACB8YJI2</accession>
<keyword evidence="2" id="KW-1185">Reference proteome</keyword>
<sequence length="85" mass="9785">MTFSISFQFLDTHQFISDLDMGLRLNFQFAKYCVEVDVTRSIGDDDLKPGVTAELEVTETVLSDEDEYVNTDFTHLLHNQMPYGE</sequence>
<reference evidence="2" key="1">
    <citation type="journal article" date="2022" name="Mol. Ecol. Resour.">
        <title>The genomes of chicory, endive, great burdock and yacon provide insights into Asteraceae palaeo-polyploidization history and plant inulin production.</title>
        <authorList>
            <person name="Fan W."/>
            <person name="Wang S."/>
            <person name="Wang H."/>
            <person name="Wang A."/>
            <person name="Jiang F."/>
            <person name="Liu H."/>
            <person name="Zhao H."/>
            <person name="Xu D."/>
            <person name="Zhang Y."/>
        </authorList>
    </citation>
    <scope>NUCLEOTIDE SEQUENCE [LARGE SCALE GENOMIC DNA]</scope>
    <source>
        <strain evidence="2">cv. Niubang</strain>
    </source>
</reference>
<dbReference type="EMBL" id="CM042058">
    <property type="protein sequence ID" value="KAI3685104.1"/>
    <property type="molecule type" value="Genomic_DNA"/>
</dbReference>
<evidence type="ECO:0000313" key="1">
    <source>
        <dbReference type="EMBL" id="KAI3685104.1"/>
    </source>
</evidence>
<organism evidence="1 2">
    <name type="scientific">Arctium lappa</name>
    <name type="common">Greater burdock</name>
    <name type="synonym">Lappa major</name>
    <dbReference type="NCBI Taxonomy" id="4217"/>
    <lineage>
        <taxon>Eukaryota</taxon>
        <taxon>Viridiplantae</taxon>
        <taxon>Streptophyta</taxon>
        <taxon>Embryophyta</taxon>
        <taxon>Tracheophyta</taxon>
        <taxon>Spermatophyta</taxon>
        <taxon>Magnoliopsida</taxon>
        <taxon>eudicotyledons</taxon>
        <taxon>Gunneridae</taxon>
        <taxon>Pentapetalae</taxon>
        <taxon>asterids</taxon>
        <taxon>campanulids</taxon>
        <taxon>Asterales</taxon>
        <taxon>Asteraceae</taxon>
        <taxon>Carduoideae</taxon>
        <taxon>Cardueae</taxon>
        <taxon>Arctiinae</taxon>
        <taxon>Arctium</taxon>
    </lineage>
</organism>
<proteinExistence type="predicted"/>
<gene>
    <name evidence="1" type="ORF">L6452_34338</name>
</gene>